<feature type="transmembrane region" description="Helical" evidence="1">
    <location>
        <begin position="165"/>
        <end position="184"/>
    </location>
</feature>
<dbReference type="Proteomes" id="UP000317835">
    <property type="component" value="Chromosome"/>
</dbReference>
<dbReference type="OrthoDB" id="118729at2"/>
<keyword evidence="1" id="KW-0472">Membrane</keyword>
<keyword evidence="1" id="KW-0812">Transmembrane</keyword>
<evidence type="ECO:0000256" key="1">
    <source>
        <dbReference type="SAM" id="Phobius"/>
    </source>
</evidence>
<dbReference type="RefSeq" id="WP_145273720.1">
    <property type="nucleotide sequence ID" value="NZ_CP036426.1"/>
</dbReference>
<feature type="transmembrane region" description="Helical" evidence="1">
    <location>
        <begin position="127"/>
        <end position="159"/>
    </location>
</feature>
<dbReference type="GO" id="GO:0080120">
    <property type="term" value="P:CAAX-box protein maturation"/>
    <property type="evidence" value="ECO:0007669"/>
    <property type="project" value="UniProtKB-ARBA"/>
</dbReference>
<proteinExistence type="predicted"/>
<protein>
    <submittedName>
        <fullName evidence="3">CAAX amino terminal protease self-immunity</fullName>
    </submittedName>
</protein>
<dbReference type="EMBL" id="CP036426">
    <property type="protein sequence ID" value="QDV36824.1"/>
    <property type="molecule type" value="Genomic_DNA"/>
</dbReference>
<feature type="domain" description="CAAX prenyl protease 2/Lysostaphin resistance protein A-like" evidence="2">
    <location>
        <begin position="90"/>
        <end position="178"/>
    </location>
</feature>
<evidence type="ECO:0000313" key="3">
    <source>
        <dbReference type="EMBL" id="QDV36824.1"/>
    </source>
</evidence>
<dbReference type="Pfam" id="PF02517">
    <property type="entry name" value="Rce1-like"/>
    <property type="match status" value="1"/>
</dbReference>
<name>A0A518H7L8_9BACT</name>
<evidence type="ECO:0000313" key="4">
    <source>
        <dbReference type="Proteomes" id="UP000317835"/>
    </source>
</evidence>
<sequence precursor="true">MSGRPRDGFLAAALAFELGLAGVAWLVGRPLGIDPLRDFDPTGRGLATGILATAPLVLLLVLCDRDSFRPMRRIREILGEVILPFLRGRPAFQLAALAAAAGIGEETLFRGLIQAGTADRLGPASGLILASVTFGLVHALTPAYALIAGLIGAYLGALYLLTGDLTVPVVAHGLYDLVALIYFLRTASGDTIGPIEPAPEETNP</sequence>
<dbReference type="GO" id="GO:0004175">
    <property type="term" value="F:endopeptidase activity"/>
    <property type="evidence" value="ECO:0007669"/>
    <property type="project" value="UniProtKB-ARBA"/>
</dbReference>
<dbReference type="GO" id="GO:0006508">
    <property type="term" value="P:proteolysis"/>
    <property type="evidence" value="ECO:0007669"/>
    <property type="project" value="UniProtKB-KW"/>
</dbReference>
<keyword evidence="3" id="KW-0645">Protease</keyword>
<dbReference type="KEGG" id="tpla:ElP_47530"/>
<keyword evidence="4" id="KW-1185">Reference proteome</keyword>
<gene>
    <name evidence="3" type="ORF">ElP_47530</name>
</gene>
<dbReference type="InterPro" id="IPR003675">
    <property type="entry name" value="Rce1/LyrA-like_dom"/>
</dbReference>
<accession>A0A518H7L8</accession>
<keyword evidence="1" id="KW-1133">Transmembrane helix</keyword>
<organism evidence="3 4">
    <name type="scientific">Tautonia plasticadhaerens</name>
    <dbReference type="NCBI Taxonomy" id="2527974"/>
    <lineage>
        <taxon>Bacteria</taxon>
        <taxon>Pseudomonadati</taxon>
        <taxon>Planctomycetota</taxon>
        <taxon>Planctomycetia</taxon>
        <taxon>Isosphaerales</taxon>
        <taxon>Isosphaeraceae</taxon>
        <taxon>Tautonia</taxon>
    </lineage>
</organism>
<keyword evidence="3" id="KW-0378">Hydrolase</keyword>
<evidence type="ECO:0000259" key="2">
    <source>
        <dbReference type="Pfam" id="PF02517"/>
    </source>
</evidence>
<dbReference type="AlphaFoldDB" id="A0A518H7L8"/>
<reference evidence="3 4" key="1">
    <citation type="submission" date="2019-02" db="EMBL/GenBank/DDBJ databases">
        <title>Deep-cultivation of Planctomycetes and their phenomic and genomic characterization uncovers novel biology.</title>
        <authorList>
            <person name="Wiegand S."/>
            <person name="Jogler M."/>
            <person name="Boedeker C."/>
            <person name="Pinto D."/>
            <person name="Vollmers J."/>
            <person name="Rivas-Marin E."/>
            <person name="Kohn T."/>
            <person name="Peeters S.H."/>
            <person name="Heuer A."/>
            <person name="Rast P."/>
            <person name="Oberbeckmann S."/>
            <person name="Bunk B."/>
            <person name="Jeske O."/>
            <person name="Meyerdierks A."/>
            <person name="Storesund J.E."/>
            <person name="Kallscheuer N."/>
            <person name="Luecker S."/>
            <person name="Lage O.M."/>
            <person name="Pohl T."/>
            <person name="Merkel B.J."/>
            <person name="Hornburger P."/>
            <person name="Mueller R.-W."/>
            <person name="Bruemmer F."/>
            <person name="Labrenz M."/>
            <person name="Spormann A.M."/>
            <person name="Op den Camp H."/>
            <person name="Overmann J."/>
            <person name="Amann R."/>
            <person name="Jetten M.S.M."/>
            <person name="Mascher T."/>
            <person name="Medema M.H."/>
            <person name="Devos D.P."/>
            <person name="Kaster A.-K."/>
            <person name="Ovreas L."/>
            <person name="Rohde M."/>
            <person name="Galperin M.Y."/>
            <person name="Jogler C."/>
        </authorList>
    </citation>
    <scope>NUCLEOTIDE SEQUENCE [LARGE SCALE GENOMIC DNA]</scope>
    <source>
        <strain evidence="3 4">ElP</strain>
    </source>
</reference>
<feature type="transmembrane region" description="Helical" evidence="1">
    <location>
        <begin position="45"/>
        <end position="63"/>
    </location>
</feature>